<sequence length="167" mass="20620">MYYRDYMMPTMWQVHYGYQNNMRKFYYSFREALKLVKDAVLGEKKDELFYDYLITKAPTKEEKEIIRTIRNDERKHNKMFRQIYKDFTGMDIKIDEEIEFEKPNSYIDGIKRALFGELKAMEKYRNIRAGLPGRYYRDMVFEILTDELKHADKYNYILNKDLYRRID</sequence>
<dbReference type="STRING" id="1121266.SAMN02745883_00812"/>
<dbReference type="GO" id="GO:0046872">
    <property type="term" value="F:metal ion binding"/>
    <property type="evidence" value="ECO:0007669"/>
    <property type="project" value="InterPro"/>
</dbReference>
<dbReference type="GO" id="GO:0016491">
    <property type="term" value="F:oxidoreductase activity"/>
    <property type="evidence" value="ECO:0007669"/>
    <property type="project" value="InterPro"/>
</dbReference>
<dbReference type="InterPro" id="IPR003251">
    <property type="entry name" value="Rr_diiron-bd_dom"/>
</dbReference>
<organism evidence="2 3">
    <name type="scientific">Caminicella sporogenes DSM 14501</name>
    <dbReference type="NCBI Taxonomy" id="1121266"/>
    <lineage>
        <taxon>Bacteria</taxon>
        <taxon>Bacillati</taxon>
        <taxon>Bacillota</taxon>
        <taxon>Clostridia</taxon>
        <taxon>Peptostreptococcales</taxon>
        <taxon>Caminicellaceae</taxon>
        <taxon>Caminicella</taxon>
    </lineage>
</organism>
<dbReference type="SUPFAM" id="SSF47240">
    <property type="entry name" value="Ferritin-like"/>
    <property type="match status" value="1"/>
</dbReference>
<reference evidence="2 3" key="1">
    <citation type="submission" date="2016-11" db="EMBL/GenBank/DDBJ databases">
        <authorList>
            <person name="Jaros S."/>
            <person name="Januszkiewicz K."/>
            <person name="Wedrychowicz H."/>
        </authorList>
    </citation>
    <scope>NUCLEOTIDE SEQUENCE [LARGE SCALE GENOMIC DNA]</scope>
    <source>
        <strain evidence="2 3">DSM 14501</strain>
    </source>
</reference>
<dbReference type="Gene3D" id="1.20.1260.10">
    <property type="match status" value="1"/>
</dbReference>
<dbReference type="RefSeq" id="WP_242945032.1">
    <property type="nucleotide sequence ID" value="NZ_FRAJ01000006.1"/>
</dbReference>
<dbReference type="InterPro" id="IPR012347">
    <property type="entry name" value="Ferritin-like"/>
</dbReference>
<dbReference type="Pfam" id="PF02915">
    <property type="entry name" value="Rubrerythrin"/>
    <property type="match status" value="1"/>
</dbReference>
<dbReference type="InterPro" id="IPR009078">
    <property type="entry name" value="Ferritin-like_SF"/>
</dbReference>
<dbReference type="Proteomes" id="UP000184082">
    <property type="component" value="Unassembled WGS sequence"/>
</dbReference>
<gene>
    <name evidence="2" type="ORF">SAMN02745883_00812</name>
</gene>
<feature type="domain" description="Rubrerythrin diiron-binding" evidence="1">
    <location>
        <begin position="35"/>
        <end position="155"/>
    </location>
</feature>
<evidence type="ECO:0000313" key="2">
    <source>
        <dbReference type="EMBL" id="SHJ93032.1"/>
    </source>
</evidence>
<dbReference type="CDD" id="cd00657">
    <property type="entry name" value="Ferritin_like"/>
    <property type="match status" value="1"/>
</dbReference>
<evidence type="ECO:0000259" key="1">
    <source>
        <dbReference type="Pfam" id="PF02915"/>
    </source>
</evidence>
<proteinExistence type="predicted"/>
<protein>
    <submittedName>
        <fullName evidence="2">Rubrerythrin</fullName>
    </submittedName>
</protein>
<name>A0A1M6NBH5_9FIRM</name>
<evidence type="ECO:0000313" key="3">
    <source>
        <dbReference type="Proteomes" id="UP000184082"/>
    </source>
</evidence>
<accession>A0A1M6NBH5</accession>
<keyword evidence="3" id="KW-1185">Reference proteome</keyword>
<dbReference type="EMBL" id="FRAJ01000006">
    <property type="protein sequence ID" value="SHJ93032.1"/>
    <property type="molecule type" value="Genomic_DNA"/>
</dbReference>
<dbReference type="AlphaFoldDB" id="A0A1M6NBH5"/>